<feature type="compositionally biased region" description="Polar residues" evidence="1">
    <location>
        <begin position="92"/>
        <end position="114"/>
    </location>
</feature>
<comment type="caution">
    <text evidence="2">The sequence shown here is derived from an EMBL/GenBank/DDBJ whole genome shotgun (WGS) entry which is preliminary data.</text>
</comment>
<accession>A0ABU6UN76</accession>
<dbReference type="EMBL" id="JASCZI010121723">
    <property type="protein sequence ID" value="MED6162752.1"/>
    <property type="molecule type" value="Genomic_DNA"/>
</dbReference>
<evidence type="ECO:0000256" key="1">
    <source>
        <dbReference type="SAM" id="MobiDB-lite"/>
    </source>
</evidence>
<protein>
    <submittedName>
        <fullName evidence="2">Uncharacterized protein</fullName>
    </submittedName>
</protein>
<gene>
    <name evidence="2" type="ORF">PIB30_073533</name>
</gene>
<feature type="compositionally biased region" description="Acidic residues" evidence="1">
    <location>
        <begin position="70"/>
        <end position="84"/>
    </location>
</feature>
<evidence type="ECO:0000313" key="2">
    <source>
        <dbReference type="EMBL" id="MED6162752.1"/>
    </source>
</evidence>
<feature type="region of interest" description="Disordered" evidence="1">
    <location>
        <begin position="61"/>
        <end position="114"/>
    </location>
</feature>
<keyword evidence="3" id="KW-1185">Reference proteome</keyword>
<name>A0ABU6UN76_9FABA</name>
<reference evidence="2 3" key="1">
    <citation type="journal article" date="2023" name="Plants (Basel)">
        <title>Bridging the Gap: Combining Genomics and Transcriptomics Approaches to Understand Stylosanthes scabra, an Orphan Legume from the Brazilian Caatinga.</title>
        <authorList>
            <person name="Ferreira-Neto J.R.C."/>
            <person name="da Silva M.D."/>
            <person name="Binneck E."/>
            <person name="de Melo N.F."/>
            <person name="da Silva R.H."/>
            <person name="de Melo A.L.T.M."/>
            <person name="Pandolfi V."/>
            <person name="Bustamante F.O."/>
            <person name="Brasileiro-Vidal A.C."/>
            <person name="Benko-Iseppon A.M."/>
        </authorList>
    </citation>
    <scope>NUCLEOTIDE SEQUENCE [LARGE SCALE GENOMIC DNA]</scope>
    <source>
        <tissue evidence="2">Leaves</tissue>
    </source>
</reference>
<proteinExistence type="predicted"/>
<dbReference type="Proteomes" id="UP001341840">
    <property type="component" value="Unassembled WGS sequence"/>
</dbReference>
<sequence length="114" mass="12365">MFHFCQQFLEVRTTELYAKVDNVVASSGRSTPHPEILPCLNSATPVSPNMSHKACQPDPLVDEVLRGNDSDEDPTMIDNDSDDDGGYHSCAQDVSSSSGTHQYSPHGSTLNLEA</sequence>
<organism evidence="2 3">
    <name type="scientific">Stylosanthes scabra</name>
    <dbReference type="NCBI Taxonomy" id="79078"/>
    <lineage>
        <taxon>Eukaryota</taxon>
        <taxon>Viridiplantae</taxon>
        <taxon>Streptophyta</taxon>
        <taxon>Embryophyta</taxon>
        <taxon>Tracheophyta</taxon>
        <taxon>Spermatophyta</taxon>
        <taxon>Magnoliopsida</taxon>
        <taxon>eudicotyledons</taxon>
        <taxon>Gunneridae</taxon>
        <taxon>Pentapetalae</taxon>
        <taxon>rosids</taxon>
        <taxon>fabids</taxon>
        <taxon>Fabales</taxon>
        <taxon>Fabaceae</taxon>
        <taxon>Papilionoideae</taxon>
        <taxon>50 kb inversion clade</taxon>
        <taxon>dalbergioids sensu lato</taxon>
        <taxon>Dalbergieae</taxon>
        <taxon>Pterocarpus clade</taxon>
        <taxon>Stylosanthes</taxon>
    </lineage>
</organism>
<evidence type="ECO:0000313" key="3">
    <source>
        <dbReference type="Proteomes" id="UP001341840"/>
    </source>
</evidence>